<reference evidence="18 19" key="1">
    <citation type="submission" date="2022-05" db="EMBL/GenBank/DDBJ databases">
        <authorList>
            <consortium name="Genoscope - CEA"/>
            <person name="William W."/>
        </authorList>
    </citation>
    <scope>NUCLEOTIDE SEQUENCE [LARGE SCALE GENOMIC DNA]</scope>
</reference>
<evidence type="ECO:0000256" key="9">
    <source>
        <dbReference type="ARBA" id="ARBA00023331"/>
    </source>
</evidence>
<comment type="caution">
    <text evidence="18">The sequence shown here is derived from an EMBL/GenBank/DDBJ whole genome shotgun (WGS) entry which is preliminary data.</text>
</comment>
<keyword evidence="19" id="KW-1185">Reference proteome</keyword>
<evidence type="ECO:0000256" key="1">
    <source>
        <dbReference type="ARBA" id="ARBA00004532"/>
    </source>
</evidence>
<sequence length="2667" mass="289586">MSKDTCQSDDECDDDKKCCQSGCGLSCMMPLTTNKPGKCPRVPQGDKDCDRKGDMCDRDTDCPGNRKCCFNGCQRDCRVPEAPKRIKPGVCPAMNAINPNLCKITKDQCKMDDDCFGHLKCCFNGCFSECMKRPQPRPKPGVCPITDYIPPENCSDTEDKCMDDTQCQGRDKCCATGCLKECVTPPAVKKPGMCPILDYINPEDCEVTEDECEEDSDCDGRDKCCDTGCIKECITPPIEVKPGECPLVNFISPELCTATEDECEYDNDCKGRDKCCATGCIQECVTPPKGRPEINSTFVHCPSPWKEQPCDRRGDMCDTDDDCGDSAGNKCCHNGCQKDCAKPVNLTKCQEETIKALDKLALDPPLLGVFVPRCKPDGEYEVQQCHELHCWCVDKVGNKIPGTTVWGSAVCLPQDKQGKCPKPWKGQNGICDYRGDMCLQDSDCSGDDRCCFNGCQNDCVPPVGIKLCKKHKKANGASGNEHPLIGAFGPSCKVNGDYEEIQCHGSTGFCWCVDKFGNELEGTRTRGELNCSHPELNAGAGKNGTCPKQWKGLTGFCDKMGDECGMDYHCAENEKCCFSGCQRMCVNTTEAHKKAQTKPGQCPKPWLGQEGLCDRRGDMCSKDVDCQGGQLCCFNGCQLDCVNPGLSTCQKRFEESFLFPPLGRFVPSCKDDGRFQGRQCHPSTGHCWCVDSYGTELLGTRTRGRPNCTAPDPCLSTTCPYYGQCVRSADRKSVECKCNIACTFIYDPVCGTDGKTYANECVMRSTACVQKKNIAVDYEGECEEVDTCASVKCGFYSECDIMNGSATCVCPGSGSRPSCSSEKDPVCGSDGVIYDNICHLKNASCVQQMMITPSLLGKCGKISFDPCSGITCGHPLMACIGSEEGKPVCECPLIDCAVDNDPVCATDGQTYSTTCMMDSQSCRAGKIVSVEYKGECNKSLETAAAAVEDSCSKINCSNPFATCEVVNGTATCVCPVINTLEYFPVCGSDGVTYPNTGALNIASCNSGGAVKKVEDGECSKLFDPCAISFCSHKRHRCELQNGTAVCICNTACTLEYAPVCASNNETYPNKCAMEVAACESGERLRVVKGGRCGGMTRNKPDICPSPWKGLDGICDRRGDTCQSNADCDQQGGGKCCFNGCQKDCVQFGKLKCPQKCHPNGRCVELVFGGRRCVCNPGFVGNGIECSADPCSVKKCDHYAHCNNVNGVGKCVCPEVCPRIFAPVCGSDGNVYDNDCLMRVASCKQQKKITFASKETCKPDPCKKSKCSHPQHTCMETSIGAVCVCPPTPCTLEFVPVCGLDGKTYPNSCVMRVTACENSQNITLASQGECNTNDTNPCDVPSLCTHPYHQCQLVGTKAVCMCPMIIPANLAPVCGSDGQTYPNAKALESMSCLANRIVDVQYEGECIVPTDPCDISLCSHSRHQCQVVDGMATCVCNEICPLILMPVCGSDGQTYPNNCSLEVEACVTGKELTVVAMGECDQCANMVCPDPRKYCRVVNGSASCVCNEICTSDWRPVCGSDGKTYPNECSLEVEACKTGKKLRKVHSGECAEKLTCPRIDPTPVCAPSSKPNCFTGGPKCGGGKACCLDHDCTHKCVDPALPDGNRPGECPMLNPIPGCAAVNGCVSDGICNLGERCCLQSNCTKKCVKAVIPPPPPRPKPKPGSRPGECPMLNPIPGCAAVNGCVSDGICNLGERCCLQSDCTKKCVKAVVPLTRPMRPHGVFILEKKHSTGKPKKGNCNPPCHRYGSCVKVNGKYTCSCARACPRIYSPVCGTDGVTYSTECMRMYLVCKKGTDVRFKHSGKCKEEKHEDQCPVLNPTPMCASVTGCSNHSECQEGEKCCLGRDCVRTCVAKAKPGQCPVIKRLPCPLILKPDECTTDWDCAGDLKCCSDGCTKECSSGFLSEKRENPCKFSMCRYPRPVCKAVGKKATCQCRKKCPRHYDPVCASNGETYNNMCLLELTACLLEDTGMPAGKLTYLANGNCTVAQICSLPPETGRCRASMKRFFFNATSRKCEEFRFGGCEGNANRFDSEEECQDYCGSLNVCDLKPCPDPYARCSISVSGERQCSCPQICTADYNPVCGTDGQTYSNECQMRVAACSHGMMIKIKSRGKCKHNPGFCPSVDPRVCWDGHEDECFDDASCDADEKCCHDGCKKNCIKPLSVPRRGPPRPAVPRMVPHRLHKVPPAKDPCKKCKFPKTFCSRDKNGTAECLCPQFCTREFVPVCGTDGRNYSNKCRLEVEACKPENIRTLKVKHLGPCVCDLPPVGGPCYGYMPRYFFNATKKRCERFIYGSCRGNGNNFETVQSCEDKCISPCKNYKCPYPRTRCELEEGLPVCKCPVICTADYRPVCGTDGKTYANMCGLEGAACHTKHFKLGLKHLGECLSVNPCEGFVCSHQGESCVVKRGKAACVCNKVCTREYEPYCASDGNTYSNNCTLQLAACESGESLTIVHPGECGEHSDDPCLSVKCPFHGVCQISQAGDPVCQCVTECPDIYDPVCGSDGKNYSSECVLKSQACQAKTAVRVVGSPKKCVSRRLKCNSCPARSHVLKHFCESDFVIEGTLEEIRSTEDEDHSSVLMVKVTTMFKGPESIQNKIIKIKFAENLHRCSCKELRMKKAVIIAGSTTDKGEHFLDKSSSFVRHAGRRLIQKVQQHTKHDKCNKNKKQD</sequence>
<feature type="domain" description="Thyroglobulin type-1" evidence="15">
    <location>
        <begin position="646"/>
        <end position="708"/>
    </location>
</feature>
<evidence type="ECO:0000256" key="2">
    <source>
        <dbReference type="ARBA" id="ARBA00004613"/>
    </source>
</evidence>
<feature type="domain" description="WAP" evidence="16">
    <location>
        <begin position="238"/>
        <end position="288"/>
    </location>
</feature>
<feature type="disulfide bond" evidence="11">
    <location>
        <begin position="680"/>
        <end position="687"/>
    </location>
</feature>
<dbReference type="SUPFAM" id="SSF50242">
    <property type="entry name" value="TIMP-like"/>
    <property type="match status" value="1"/>
</dbReference>
<feature type="domain" description="Kazal-like" evidence="17">
    <location>
        <begin position="2479"/>
        <end position="2534"/>
    </location>
</feature>
<feature type="domain" description="Kazal-like" evidence="17">
    <location>
        <begin position="1211"/>
        <end position="1258"/>
    </location>
</feature>
<dbReference type="Pfam" id="PF07648">
    <property type="entry name" value="Kazal_2"/>
    <property type="match status" value="15"/>
</dbReference>
<feature type="domain" description="Kazal-like" evidence="17">
    <location>
        <begin position="2212"/>
        <end position="2260"/>
    </location>
</feature>
<dbReference type="InterPro" id="IPR036645">
    <property type="entry name" value="Elafin-like_sf"/>
</dbReference>
<dbReference type="InterPro" id="IPR008993">
    <property type="entry name" value="TIMP-like_OB-fold"/>
</dbReference>
<dbReference type="InterPro" id="IPR003645">
    <property type="entry name" value="Fol_N"/>
</dbReference>
<evidence type="ECO:0000259" key="14">
    <source>
        <dbReference type="PROSITE" id="PS50279"/>
    </source>
</evidence>
<name>A0ABN8QWV8_9CNID</name>
<dbReference type="InterPro" id="IPR000742">
    <property type="entry name" value="EGF"/>
</dbReference>
<dbReference type="PROSITE" id="PS00484">
    <property type="entry name" value="THYROGLOBULIN_1_1"/>
    <property type="match status" value="3"/>
</dbReference>
<dbReference type="Pfam" id="PF00086">
    <property type="entry name" value="Thyroglobulin_1"/>
    <property type="match status" value="3"/>
</dbReference>
<feature type="domain" description="WAP" evidence="16">
    <location>
        <begin position="413"/>
        <end position="463"/>
    </location>
</feature>
<feature type="domain" description="WAP" evidence="16">
    <location>
        <begin position="32"/>
        <end position="81"/>
    </location>
</feature>
<dbReference type="EMBL" id="CALNXK010000157">
    <property type="protein sequence ID" value="CAH3170686.1"/>
    <property type="molecule type" value="Genomic_DNA"/>
</dbReference>
<dbReference type="SMART" id="SM00131">
    <property type="entry name" value="KU"/>
    <property type="match status" value="2"/>
</dbReference>
<keyword evidence="10" id="KW-0245">EGF-like domain</keyword>
<dbReference type="SMART" id="SM00217">
    <property type="entry name" value="WAP"/>
    <property type="match status" value="14"/>
</dbReference>
<evidence type="ECO:0000256" key="11">
    <source>
        <dbReference type="PROSITE-ProRule" id="PRU00500"/>
    </source>
</evidence>
<evidence type="ECO:0000256" key="8">
    <source>
        <dbReference type="ARBA" id="ARBA00023157"/>
    </source>
</evidence>
<dbReference type="InterPro" id="IPR002350">
    <property type="entry name" value="Kazal_dom"/>
</dbReference>
<dbReference type="PRINTS" id="PR00759">
    <property type="entry name" value="BASICPTASE"/>
</dbReference>
<dbReference type="InterPro" id="IPR020901">
    <property type="entry name" value="Prtase_inh_Kunz-CS"/>
</dbReference>
<dbReference type="Gene3D" id="2.40.50.120">
    <property type="match status" value="1"/>
</dbReference>
<dbReference type="PROSITE" id="PS50189">
    <property type="entry name" value="NTR"/>
    <property type="match status" value="1"/>
</dbReference>
<evidence type="ECO:0000313" key="18">
    <source>
        <dbReference type="EMBL" id="CAH3170686.1"/>
    </source>
</evidence>
<feature type="domain" description="Kazal-like" evidence="17">
    <location>
        <begin position="730"/>
        <end position="784"/>
    </location>
</feature>
<dbReference type="PROSITE" id="PS51162">
    <property type="entry name" value="THYROGLOBULIN_1_2"/>
    <property type="match status" value="3"/>
</dbReference>
<dbReference type="Pfam" id="PF00014">
    <property type="entry name" value="Kunitz_BPTI"/>
    <property type="match status" value="2"/>
</dbReference>
<organism evidence="18 19">
    <name type="scientific">Porites lobata</name>
    <dbReference type="NCBI Taxonomy" id="104759"/>
    <lineage>
        <taxon>Eukaryota</taxon>
        <taxon>Metazoa</taxon>
        <taxon>Cnidaria</taxon>
        <taxon>Anthozoa</taxon>
        <taxon>Hexacorallia</taxon>
        <taxon>Scleractinia</taxon>
        <taxon>Fungiina</taxon>
        <taxon>Poritidae</taxon>
        <taxon>Porites</taxon>
    </lineage>
</organism>
<evidence type="ECO:0000256" key="3">
    <source>
        <dbReference type="ARBA" id="ARBA00005743"/>
    </source>
</evidence>
<evidence type="ECO:0000256" key="5">
    <source>
        <dbReference type="ARBA" id="ARBA00022525"/>
    </source>
</evidence>
<dbReference type="Gene3D" id="4.10.75.10">
    <property type="entry name" value="Elafin-like"/>
    <property type="match status" value="11"/>
</dbReference>
<feature type="domain" description="WAP" evidence="16">
    <location>
        <begin position="539"/>
        <end position="589"/>
    </location>
</feature>
<feature type="domain" description="Kazal-like" evidence="17">
    <location>
        <begin position="1434"/>
        <end position="1481"/>
    </location>
</feature>
<evidence type="ECO:0000259" key="13">
    <source>
        <dbReference type="PROSITE" id="PS50189"/>
    </source>
</evidence>
<dbReference type="SUPFAM" id="SSF57256">
    <property type="entry name" value="Elafin-like"/>
    <property type="match status" value="9"/>
</dbReference>
<feature type="domain" description="Kazal-like" evidence="17">
    <location>
        <begin position="2061"/>
        <end position="2115"/>
    </location>
</feature>
<comment type="subcellular location">
    <subcellularLocation>
        <location evidence="1">Nematocyst</location>
    </subcellularLocation>
    <subcellularLocation>
        <location evidence="2">Secreted</location>
    </subcellularLocation>
</comment>
<feature type="domain" description="Kazal-like" evidence="17">
    <location>
        <begin position="809"/>
        <end position="861"/>
    </location>
</feature>
<dbReference type="Pfam" id="PF01759">
    <property type="entry name" value="NTR"/>
    <property type="match status" value="1"/>
</dbReference>
<feature type="disulfide bond" evidence="10">
    <location>
        <begin position="1152"/>
        <end position="1162"/>
    </location>
</feature>
<evidence type="ECO:0000256" key="7">
    <source>
        <dbReference type="ARBA" id="ARBA00022900"/>
    </source>
</evidence>
<evidence type="ECO:0000256" key="10">
    <source>
        <dbReference type="PROSITE-ProRule" id="PRU00076"/>
    </source>
</evidence>
<dbReference type="SUPFAM" id="SSF57610">
    <property type="entry name" value="Thyroglobulin type-1 domain"/>
    <property type="match status" value="3"/>
</dbReference>
<dbReference type="InterPro" id="IPR050653">
    <property type="entry name" value="Prot_Inhib_GrowthFact_Antg"/>
</dbReference>
<evidence type="ECO:0000256" key="6">
    <source>
        <dbReference type="ARBA" id="ARBA00022690"/>
    </source>
</evidence>
<feature type="domain" description="BPTI/Kunitz inhibitor" evidence="14">
    <location>
        <begin position="1989"/>
        <end position="2039"/>
    </location>
</feature>
<dbReference type="Proteomes" id="UP001159405">
    <property type="component" value="Unassembled WGS sequence"/>
</dbReference>
<dbReference type="SMART" id="SM00181">
    <property type="entry name" value="EGF"/>
    <property type="match status" value="2"/>
</dbReference>
<dbReference type="InterPro" id="IPR008197">
    <property type="entry name" value="WAP_dom"/>
</dbReference>
<dbReference type="SMART" id="SM00280">
    <property type="entry name" value="KAZAL"/>
    <property type="match status" value="17"/>
</dbReference>
<feature type="domain" description="WAP" evidence="16">
    <location>
        <begin position="1"/>
        <end position="31"/>
    </location>
</feature>
<proteinExistence type="inferred from homology"/>
<dbReference type="CDD" id="cd00104">
    <property type="entry name" value="KAZAL_FS"/>
    <property type="match status" value="16"/>
</dbReference>
<keyword evidence="9" id="KW-0166">Nematocyst</keyword>
<comment type="similarity">
    <text evidence="3">Belongs to the WFIKKN family.</text>
</comment>
<comment type="similarity">
    <text evidence="4">Belongs to the venom Kunitz-type family. Sea anemone type 2 potassium channel toxin subfamily.</text>
</comment>
<dbReference type="Gene3D" id="4.10.410.10">
    <property type="entry name" value="Pancreatic trypsin inhibitor Kunitz domain"/>
    <property type="match status" value="2"/>
</dbReference>
<dbReference type="InterPro" id="IPR036880">
    <property type="entry name" value="Kunitz_BPTI_sf"/>
</dbReference>
<feature type="domain" description="Thyroglobulin type-1" evidence="15">
    <location>
        <begin position="465"/>
        <end position="531"/>
    </location>
</feature>
<feature type="domain" description="WAP" evidence="16">
    <location>
        <begin position="2113"/>
        <end position="2161"/>
    </location>
</feature>
<dbReference type="PROSITE" id="PS00280">
    <property type="entry name" value="BPTI_KUNITZ_1"/>
    <property type="match status" value="1"/>
</dbReference>
<keyword evidence="7" id="KW-0722">Serine protease inhibitor</keyword>
<evidence type="ECO:0000259" key="17">
    <source>
        <dbReference type="PROSITE" id="PS51465"/>
    </source>
</evidence>
<dbReference type="InterPro" id="IPR018933">
    <property type="entry name" value="Netrin_module_non-TIMP"/>
</dbReference>
<dbReference type="PROSITE" id="PS01186">
    <property type="entry name" value="EGF_2"/>
    <property type="match status" value="1"/>
</dbReference>
<dbReference type="PROSITE" id="PS50026">
    <property type="entry name" value="EGF_3"/>
    <property type="match status" value="1"/>
</dbReference>
<accession>A0ABN8QWV8</accession>
<dbReference type="InterPro" id="IPR000716">
    <property type="entry name" value="Thyroglobulin_1"/>
</dbReference>
<dbReference type="PANTHER" id="PTHR10913">
    <property type="entry name" value="FOLLISTATIN-RELATED"/>
    <property type="match status" value="1"/>
</dbReference>
<keyword evidence="6" id="KW-0646">Protease inhibitor</keyword>
<evidence type="ECO:0000256" key="4">
    <source>
        <dbReference type="ARBA" id="ARBA00007226"/>
    </source>
</evidence>
<dbReference type="CDD" id="cd00191">
    <property type="entry name" value="TY"/>
    <property type="match status" value="3"/>
</dbReference>
<feature type="domain" description="WAP" evidence="16">
    <location>
        <begin position="295"/>
        <end position="344"/>
    </location>
</feature>
<keyword evidence="8 10" id="KW-1015">Disulfide bond</keyword>
<feature type="domain" description="NTR" evidence="13">
    <location>
        <begin position="2532"/>
        <end position="2660"/>
    </location>
</feature>
<feature type="domain" description="WAP" evidence="16">
    <location>
        <begin position="1852"/>
        <end position="1901"/>
    </location>
</feature>
<evidence type="ECO:0000259" key="12">
    <source>
        <dbReference type="PROSITE" id="PS50026"/>
    </source>
</evidence>
<feature type="domain" description="Kazal-like" evidence="17">
    <location>
        <begin position="1759"/>
        <end position="1806"/>
    </location>
</feature>
<feature type="domain" description="EGF-like" evidence="12">
    <location>
        <begin position="1148"/>
        <end position="1186"/>
    </location>
</feature>
<feature type="domain" description="BPTI/Kunitz inhibitor" evidence="14">
    <location>
        <begin position="2261"/>
        <end position="2311"/>
    </location>
</feature>
<feature type="domain" description="Kazal-like" evidence="17">
    <location>
        <begin position="883"/>
        <end position="938"/>
    </location>
</feature>
<feature type="domain" description="Kazal-like" evidence="17">
    <location>
        <begin position="1925"/>
        <end position="1985"/>
    </location>
</feature>
<dbReference type="InterPro" id="IPR036857">
    <property type="entry name" value="Thyroglobulin_1_sf"/>
</dbReference>
<feature type="domain" description="WAP" evidence="16">
    <location>
        <begin position="136"/>
        <end position="186"/>
    </location>
</feature>
<feature type="domain" description="WAP" evidence="16">
    <location>
        <begin position="1096"/>
        <end position="1148"/>
    </location>
</feature>
<dbReference type="PANTHER" id="PTHR10913:SF45">
    <property type="entry name" value="FOLLISTATIN, ISOFORM A-RELATED"/>
    <property type="match status" value="1"/>
</dbReference>
<feature type="domain" description="Kazal-like" evidence="17">
    <location>
        <begin position="1267"/>
        <end position="1331"/>
    </location>
</feature>
<dbReference type="SMART" id="SM00211">
    <property type="entry name" value="TY"/>
    <property type="match status" value="3"/>
</dbReference>
<feature type="domain" description="WAP" evidence="16">
    <location>
        <begin position="187"/>
        <end position="237"/>
    </location>
</feature>
<dbReference type="Pfam" id="PF00095">
    <property type="entry name" value="WAP"/>
    <property type="match status" value="12"/>
</dbReference>
<dbReference type="Pfam" id="PF00050">
    <property type="entry name" value="Kazal_1"/>
    <property type="match status" value="2"/>
</dbReference>
<feature type="domain" description="Kazal-like" evidence="17">
    <location>
        <begin position="1504"/>
        <end position="1551"/>
    </location>
</feature>
<feature type="domain" description="WAP" evidence="16">
    <location>
        <begin position="84"/>
        <end position="135"/>
    </location>
</feature>
<dbReference type="SMART" id="SM00274">
    <property type="entry name" value="FOLN"/>
    <property type="match status" value="10"/>
</dbReference>
<evidence type="ECO:0000259" key="15">
    <source>
        <dbReference type="PROSITE" id="PS51162"/>
    </source>
</evidence>
<feature type="domain" description="Kazal-like" evidence="17">
    <location>
        <begin position="1047"/>
        <end position="1094"/>
    </location>
</feature>
<evidence type="ECO:0000313" key="19">
    <source>
        <dbReference type="Proteomes" id="UP001159405"/>
    </source>
</evidence>
<dbReference type="InterPro" id="IPR002223">
    <property type="entry name" value="Kunitz_BPTI"/>
</dbReference>
<feature type="domain" description="Thyroglobulin type-1" evidence="15">
    <location>
        <begin position="346"/>
        <end position="420"/>
    </location>
</feature>
<dbReference type="InterPro" id="IPR036058">
    <property type="entry name" value="Kazal_dom_sf"/>
</dbReference>
<protein>
    <submittedName>
        <fullName evidence="18">Uncharacterized protein</fullName>
    </submittedName>
</protein>
<feature type="disulfide bond" evidence="11">
    <location>
        <begin position="503"/>
        <end position="510"/>
    </location>
</feature>
<evidence type="ECO:0000259" key="16">
    <source>
        <dbReference type="PROSITE" id="PS51390"/>
    </source>
</evidence>
<dbReference type="CDD" id="cd00109">
    <property type="entry name" value="Kunitz-type"/>
    <property type="match status" value="2"/>
</dbReference>
<dbReference type="InterPro" id="IPR001134">
    <property type="entry name" value="Netrin_domain"/>
</dbReference>
<feature type="domain" description="Kazal-like" evidence="17">
    <location>
        <begin position="2330"/>
        <end position="2385"/>
    </location>
</feature>
<feature type="domain" description="WAP" evidence="16">
    <location>
        <begin position="595"/>
        <end position="645"/>
    </location>
</feature>
<gene>
    <name evidence="18" type="ORF">PLOB_00010889</name>
</gene>
<keyword evidence="5" id="KW-0964">Secreted</keyword>
<feature type="domain" description="Kazal-like" evidence="17">
    <location>
        <begin position="1353"/>
        <end position="1407"/>
    </location>
</feature>
<dbReference type="PROSITE" id="PS50279">
    <property type="entry name" value="BPTI_KUNITZ_2"/>
    <property type="match status" value="2"/>
</dbReference>
<comment type="caution">
    <text evidence="10">Lacks conserved residue(s) required for the propagation of feature annotation.</text>
</comment>
<dbReference type="Gene3D" id="3.30.60.30">
    <property type="match status" value="17"/>
</dbReference>
<dbReference type="PROSITE" id="PS51465">
    <property type="entry name" value="KAZAL_2"/>
    <property type="match status" value="17"/>
</dbReference>
<dbReference type="Gene3D" id="4.10.800.10">
    <property type="entry name" value="Thyroglobulin type-1"/>
    <property type="match status" value="3"/>
</dbReference>
<feature type="domain" description="Kazal-like" evidence="17">
    <location>
        <begin position="2411"/>
        <end position="2458"/>
    </location>
</feature>
<dbReference type="PROSITE" id="PS51390">
    <property type="entry name" value="WAP"/>
    <property type="match status" value="13"/>
</dbReference>
<dbReference type="SUPFAM" id="SSF100895">
    <property type="entry name" value="Kazal-type serine protease inhibitors"/>
    <property type="match status" value="17"/>
</dbReference>
<feature type="domain" description="Kazal-like" evidence="17">
    <location>
        <begin position="952"/>
        <end position="1020"/>
    </location>
</feature>
<dbReference type="SUPFAM" id="SSF57362">
    <property type="entry name" value="BPTI-like"/>
    <property type="match status" value="2"/>
</dbReference>